<evidence type="ECO:0000256" key="1">
    <source>
        <dbReference type="SAM" id="MobiDB-lite"/>
    </source>
</evidence>
<dbReference type="RefSeq" id="WP_184779328.1">
    <property type="nucleotide sequence ID" value="NZ_JACHMG010000001.1"/>
</dbReference>
<keyword evidence="2" id="KW-0472">Membrane</keyword>
<keyword evidence="2" id="KW-0812">Transmembrane</keyword>
<gene>
    <name evidence="3" type="ORF">BJY18_001809</name>
</gene>
<dbReference type="Proteomes" id="UP000581769">
    <property type="component" value="Unassembled WGS sequence"/>
</dbReference>
<feature type="transmembrane region" description="Helical" evidence="2">
    <location>
        <begin position="46"/>
        <end position="69"/>
    </location>
</feature>
<organism evidence="3 4">
    <name type="scientific">Amycolatopsis jiangsuensis</name>
    <dbReference type="NCBI Taxonomy" id="1181879"/>
    <lineage>
        <taxon>Bacteria</taxon>
        <taxon>Bacillati</taxon>
        <taxon>Actinomycetota</taxon>
        <taxon>Actinomycetes</taxon>
        <taxon>Pseudonocardiales</taxon>
        <taxon>Pseudonocardiaceae</taxon>
        <taxon>Amycolatopsis</taxon>
    </lineage>
</organism>
<comment type="caution">
    <text evidence="3">The sequence shown here is derived from an EMBL/GenBank/DDBJ whole genome shotgun (WGS) entry which is preliminary data.</text>
</comment>
<sequence length="159" mass="16634">MTTESYVAFLGVGIALILIDGQLIYRSGRGYLEHSSGDPGAGSSMTRLVTVLFHLVSLGLLALLSTIPLGGSGLPGVVGRLGVLLLVLALVHAIILTALSRLRGEQVVGDAVANRRISNREAERRMPTSTVTPVPGQEGPPPDVSPSLEDRGPYSAPWS</sequence>
<name>A0A840ITM0_9PSEU</name>
<evidence type="ECO:0000256" key="2">
    <source>
        <dbReference type="SAM" id="Phobius"/>
    </source>
</evidence>
<evidence type="ECO:0000313" key="3">
    <source>
        <dbReference type="EMBL" id="MBB4684324.1"/>
    </source>
</evidence>
<feature type="transmembrane region" description="Helical" evidence="2">
    <location>
        <begin position="81"/>
        <end position="99"/>
    </location>
</feature>
<dbReference type="EMBL" id="JACHMG010000001">
    <property type="protein sequence ID" value="MBB4684324.1"/>
    <property type="molecule type" value="Genomic_DNA"/>
</dbReference>
<reference evidence="3 4" key="1">
    <citation type="submission" date="2020-08" db="EMBL/GenBank/DDBJ databases">
        <title>Sequencing the genomes of 1000 actinobacteria strains.</title>
        <authorList>
            <person name="Klenk H.-P."/>
        </authorList>
    </citation>
    <scope>NUCLEOTIDE SEQUENCE [LARGE SCALE GENOMIC DNA]</scope>
    <source>
        <strain evidence="3 4">DSM 45859</strain>
    </source>
</reference>
<keyword evidence="2" id="KW-1133">Transmembrane helix</keyword>
<feature type="transmembrane region" description="Helical" evidence="2">
    <location>
        <begin position="6"/>
        <end position="25"/>
    </location>
</feature>
<accession>A0A840ITM0</accession>
<evidence type="ECO:0000313" key="4">
    <source>
        <dbReference type="Proteomes" id="UP000581769"/>
    </source>
</evidence>
<dbReference type="AlphaFoldDB" id="A0A840ITM0"/>
<feature type="region of interest" description="Disordered" evidence="1">
    <location>
        <begin position="119"/>
        <end position="159"/>
    </location>
</feature>
<proteinExistence type="predicted"/>
<protein>
    <submittedName>
        <fullName evidence="3">Uncharacterized protein</fullName>
    </submittedName>
</protein>
<keyword evidence="4" id="KW-1185">Reference proteome</keyword>